<protein>
    <submittedName>
        <fullName evidence="1">Uncharacterized protein</fullName>
    </submittedName>
</protein>
<sequence>MSNQSVEMARAIISKPHLTDELRIKILKHILKSLMVSNHFVTKASHQQWLDMFVEVAKFVGPSACKIAEEYYTTGVFELRVPSLFTGGEFVVPAFAHRVHNLKLVLPVETTDTTEEDDNSVGNSPMDFQWARGSILKYILRHQLPMEPQLQSVITLHNLHPHLALNRPGPAITTEWMDNFRSLETLEIVFERRGSHHPFDKDLDERFINGEHMHCLDTSMSMLLKWSLALPHYLEFPRHLQEVKVSYVEEPLKGGDCDCLQQFARVIRAIIARDFSDLGDLRADFNL</sequence>
<dbReference type="Proteomes" id="UP000244855">
    <property type="component" value="Unassembled WGS sequence"/>
</dbReference>
<evidence type="ECO:0000313" key="1">
    <source>
        <dbReference type="EMBL" id="PVI05354.1"/>
    </source>
</evidence>
<accession>A0A2V1E6N9</accession>
<dbReference type="EMBL" id="KZ805314">
    <property type="protein sequence ID" value="PVI05354.1"/>
    <property type="molecule type" value="Genomic_DNA"/>
</dbReference>
<proteinExistence type="predicted"/>
<dbReference type="AlphaFoldDB" id="A0A2V1E6N9"/>
<keyword evidence="2" id="KW-1185">Reference proteome</keyword>
<organism evidence="1 2">
    <name type="scientific">Periconia macrospinosa</name>
    <dbReference type="NCBI Taxonomy" id="97972"/>
    <lineage>
        <taxon>Eukaryota</taxon>
        <taxon>Fungi</taxon>
        <taxon>Dikarya</taxon>
        <taxon>Ascomycota</taxon>
        <taxon>Pezizomycotina</taxon>
        <taxon>Dothideomycetes</taxon>
        <taxon>Pleosporomycetidae</taxon>
        <taxon>Pleosporales</taxon>
        <taxon>Massarineae</taxon>
        <taxon>Periconiaceae</taxon>
        <taxon>Periconia</taxon>
    </lineage>
</organism>
<name>A0A2V1E6N9_9PLEO</name>
<reference evidence="1 2" key="1">
    <citation type="journal article" date="2018" name="Sci. Rep.">
        <title>Comparative genomics provides insights into the lifestyle and reveals functional heterogeneity of dark septate endophytic fungi.</title>
        <authorList>
            <person name="Knapp D.G."/>
            <person name="Nemeth J.B."/>
            <person name="Barry K."/>
            <person name="Hainaut M."/>
            <person name="Henrissat B."/>
            <person name="Johnson J."/>
            <person name="Kuo A."/>
            <person name="Lim J.H.P."/>
            <person name="Lipzen A."/>
            <person name="Nolan M."/>
            <person name="Ohm R.A."/>
            <person name="Tamas L."/>
            <person name="Grigoriev I.V."/>
            <person name="Spatafora J.W."/>
            <person name="Nagy L.G."/>
            <person name="Kovacs G.M."/>
        </authorList>
    </citation>
    <scope>NUCLEOTIDE SEQUENCE [LARGE SCALE GENOMIC DNA]</scope>
    <source>
        <strain evidence="1 2">DSE2036</strain>
    </source>
</reference>
<gene>
    <name evidence="1" type="ORF">DM02DRAFT_624077</name>
</gene>
<evidence type="ECO:0000313" key="2">
    <source>
        <dbReference type="Proteomes" id="UP000244855"/>
    </source>
</evidence>